<accession>A0AAW5Q2Z6</accession>
<reference evidence="2" key="1">
    <citation type="submission" date="2022-04" db="EMBL/GenBank/DDBJ databases">
        <title>Human microbiome associated bacterial genomes.</title>
        <authorList>
            <person name="Sandstrom S."/>
            <person name="Salamzade R."/>
            <person name="Kalan L.R."/>
        </authorList>
    </citation>
    <scope>NUCLEOTIDE SEQUENCE</scope>
    <source>
        <strain evidence="2">P3-SID1762</strain>
    </source>
</reference>
<dbReference type="Proteomes" id="UP001560293">
    <property type="component" value="Unassembled WGS sequence"/>
</dbReference>
<dbReference type="AlphaFoldDB" id="A0AAW5Q2Z6"/>
<evidence type="ECO:0000313" key="3">
    <source>
        <dbReference type="EMBL" id="MEX6464207.1"/>
    </source>
</evidence>
<dbReference type="Pfam" id="PF01590">
    <property type="entry name" value="GAF"/>
    <property type="match status" value="1"/>
</dbReference>
<evidence type="ECO:0000313" key="4">
    <source>
        <dbReference type="Proteomes" id="UP001206890"/>
    </source>
</evidence>
<dbReference type="EMBL" id="JBFTEZ010000002">
    <property type="protein sequence ID" value="MEX6464207.1"/>
    <property type="molecule type" value="Genomic_DNA"/>
</dbReference>
<proteinExistence type="predicted"/>
<keyword evidence="5" id="KW-1185">Reference proteome</keyword>
<dbReference type="Gene3D" id="3.30.450.40">
    <property type="match status" value="1"/>
</dbReference>
<reference evidence="5" key="2">
    <citation type="submission" date="2024-07" db="EMBL/GenBank/DDBJ databases">
        <title>Pseudomonas strain that inhibits Aeromonas fish pathogens.</title>
        <authorList>
            <person name="Wildschutte H."/>
        </authorList>
    </citation>
    <scope>NUCLEOTIDE SEQUENCE [LARGE SCALE GENOMIC DNA]</scope>
    <source>
        <strain evidence="5">n60</strain>
    </source>
</reference>
<sequence>MSAGRSTVASAIVAQSWERSRRRGIDPDRADPPVDLQGPDLSAHLAAHRMAAVLPVVEKVLVSGVMTSGHLVAVADADGRLLWLYGDRGVRTRAERMAFVPGALWSDDAVGANAPGLALRHDVPVRVRGAEHFLAPAHSWSCSAAPVHDPVTGRVIGGIDVTGHDTAASDEVLALVGATALLAEAELRSTPAGVLLPGPAVAAATAPRLLEVLGTARPVLADHGPLTGRHAEILVLLAAHPGGLSGGALAGLLAEGRLDAVSVRAEMSRLRRALGPDVIGSRPYRLAPGVVETDADRVVAMLDVDVDAAVAAYPGPLLPTSFAPGVADLREELHARVRAAALGAGSVRALRAWTAGPGREDPDAWRTLGSLPDLSPAARSSARSVHRVLDDRLGA</sequence>
<feature type="domain" description="GAF" evidence="1">
    <location>
        <begin position="73"/>
        <end position="186"/>
    </location>
</feature>
<dbReference type="InterPro" id="IPR003018">
    <property type="entry name" value="GAF"/>
</dbReference>
<dbReference type="EMBL" id="JALXTC010000005">
    <property type="protein sequence ID" value="MCT2116549.1"/>
    <property type="molecule type" value="Genomic_DNA"/>
</dbReference>
<evidence type="ECO:0000313" key="5">
    <source>
        <dbReference type="Proteomes" id="UP001560293"/>
    </source>
</evidence>
<dbReference type="Proteomes" id="UP001206890">
    <property type="component" value="Unassembled WGS sequence"/>
</dbReference>
<gene>
    <name evidence="3" type="ORF">AB6N35_07550</name>
    <name evidence="2" type="ORF">M3D93_02065</name>
</gene>
<comment type="caution">
    <text evidence="2">The sequence shown here is derived from an EMBL/GenBank/DDBJ whole genome shotgun (WGS) entry which is preliminary data.</text>
</comment>
<organism evidence="2 4">
    <name type="scientific">Dietzia cinnamea</name>
    <dbReference type="NCBI Taxonomy" id="321318"/>
    <lineage>
        <taxon>Bacteria</taxon>
        <taxon>Bacillati</taxon>
        <taxon>Actinomycetota</taxon>
        <taxon>Actinomycetes</taxon>
        <taxon>Mycobacteriales</taxon>
        <taxon>Dietziaceae</taxon>
        <taxon>Dietzia</taxon>
    </lineage>
</organism>
<protein>
    <submittedName>
        <fullName evidence="3">GAF domain-containing protein</fullName>
    </submittedName>
    <submittedName>
        <fullName evidence="2">Transcriptional regulator</fullName>
    </submittedName>
</protein>
<evidence type="ECO:0000313" key="2">
    <source>
        <dbReference type="EMBL" id="MCT2116549.1"/>
    </source>
</evidence>
<reference evidence="3" key="3">
    <citation type="submission" date="2024-07" db="EMBL/GenBank/DDBJ databases">
        <authorList>
            <person name="Wildschutte H."/>
        </authorList>
    </citation>
    <scope>NUCLEOTIDE SEQUENCE</scope>
    <source>
        <strain evidence="3">N60</strain>
    </source>
</reference>
<dbReference type="InterPro" id="IPR029016">
    <property type="entry name" value="GAF-like_dom_sf"/>
</dbReference>
<name>A0AAW5Q2Z6_9ACTN</name>
<evidence type="ECO:0000259" key="1">
    <source>
        <dbReference type="Pfam" id="PF01590"/>
    </source>
</evidence>
<dbReference type="RefSeq" id="WP_146193798.1">
    <property type="nucleotide sequence ID" value="NZ_JAFFGT010000048.1"/>
</dbReference>